<feature type="region of interest" description="Disordered" evidence="2">
    <location>
        <begin position="502"/>
        <end position="562"/>
    </location>
</feature>
<feature type="compositionally biased region" description="Basic and acidic residues" evidence="2">
    <location>
        <begin position="547"/>
        <end position="562"/>
    </location>
</feature>
<dbReference type="InterPro" id="IPR029063">
    <property type="entry name" value="SAM-dependent_MTases_sf"/>
</dbReference>
<gene>
    <name evidence="3" type="ORF">PHET_04497</name>
</gene>
<protein>
    <submittedName>
        <fullName evidence="3">Protein-L-isoaspartate O-methyltransferase domain-containing protein 2</fullName>
    </submittedName>
</protein>
<name>A0A8J4TGI1_9TREM</name>
<feature type="compositionally biased region" description="Basic and acidic residues" evidence="2">
    <location>
        <begin position="227"/>
        <end position="238"/>
    </location>
</feature>
<dbReference type="OrthoDB" id="10257972at2759"/>
<feature type="compositionally biased region" description="Low complexity" evidence="2">
    <location>
        <begin position="426"/>
        <end position="436"/>
    </location>
</feature>
<feature type="compositionally biased region" description="Polar residues" evidence="2">
    <location>
        <begin position="409"/>
        <end position="418"/>
    </location>
</feature>
<sequence length="665" mass="73953">MGGSASRGRDNESLIDSLLKNGPSLPPDVERAMRLVDRGDYLAEKTSRAYIDLAWRSGSLHLSAPSIYVSVLKNLQLAPGQHFLNIGSGSGYLSTIVGLILGFNGINHGIEVNESNVLFANQRLETFLLECDGPCERDFCIPKFVVGNIFDVVSPAVQPERSRNDVRTRRSSEDGSSDDDEHDDNAPEHMFTNDDDDVPPLLVNGLSEYNAPPDLSEITANESSVDTEARETDETPNADEHRTTIIWNGLFNIEPPPPVNPYELVDGNHDVATWPMYDRIYVGGAIRNRTHLQSILRLLKVGGILVAPVQDELVQITRLSENRISRVDLLSVSFAHLVLPESDASNLVKPPPKEGVPSLLRLCGHLLRRILRAEIERRHNGLPTLGRLEEVETDVNSKKRRSRLASVPSVEQRTNGLDTSSHEEQQSSSGQNSETESGSDDRPTKEGSNVNGAKHKSANPSEPDDETPPKPNPSESLNQSGNQEENGGMTRLLHHLLLRSWLPPPDRTESTEHAQAGPSHPDTDEDHAPADSDSTESSDRVLVLSLPRDRSRDRNSDEESRLQFRLRVAERLLSALGAGDDSTSRHDGVDVTCENHEQEASSEPATTNVSVIEGATPTKRRSKQVKRRRELRYRPPSYRFRDEMRRMMSDELNLTEYFIQDAFIM</sequence>
<keyword evidence="4" id="KW-1185">Reference proteome</keyword>
<dbReference type="SUPFAM" id="SSF53335">
    <property type="entry name" value="S-adenosyl-L-methionine-dependent methyltransferases"/>
    <property type="match status" value="1"/>
</dbReference>
<feature type="compositionally biased region" description="Polar residues" evidence="2">
    <location>
        <begin position="473"/>
        <end position="485"/>
    </location>
</feature>
<dbReference type="EMBL" id="LUCH01001894">
    <property type="protein sequence ID" value="KAF5402312.1"/>
    <property type="molecule type" value="Genomic_DNA"/>
</dbReference>
<organism evidence="3 4">
    <name type="scientific">Paragonimus heterotremus</name>
    <dbReference type="NCBI Taxonomy" id="100268"/>
    <lineage>
        <taxon>Eukaryota</taxon>
        <taxon>Metazoa</taxon>
        <taxon>Spiralia</taxon>
        <taxon>Lophotrochozoa</taxon>
        <taxon>Platyhelminthes</taxon>
        <taxon>Trematoda</taxon>
        <taxon>Digenea</taxon>
        <taxon>Plagiorchiida</taxon>
        <taxon>Troglotremata</taxon>
        <taxon>Troglotrematidae</taxon>
        <taxon>Paragonimus</taxon>
    </lineage>
</organism>
<feature type="region of interest" description="Disordered" evidence="2">
    <location>
        <begin position="158"/>
        <end position="238"/>
    </location>
</feature>
<proteinExistence type="inferred from homology"/>
<evidence type="ECO:0000313" key="4">
    <source>
        <dbReference type="Proteomes" id="UP000748531"/>
    </source>
</evidence>
<comment type="similarity">
    <text evidence="1">Belongs to the methyltransferase superfamily. L-isoaspartyl/D-aspartyl protein methyltransferase family.</text>
</comment>
<evidence type="ECO:0000313" key="3">
    <source>
        <dbReference type="EMBL" id="KAF5402312.1"/>
    </source>
</evidence>
<reference evidence="3" key="1">
    <citation type="submission" date="2019-05" db="EMBL/GenBank/DDBJ databases">
        <title>Annotation for the trematode Paragonimus heterotremus.</title>
        <authorList>
            <person name="Choi Y.-J."/>
        </authorList>
    </citation>
    <scope>NUCLEOTIDE SEQUENCE</scope>
    <source>
        <strain evidence="3">LC</strain>
    </source>
</reference>
<evidence type="ECO:0000256" key="2">
    <source>
        <dbReference type="SAM" id="MobiDB-lite"/>
    </source>
</evidence>
<dbReference type="InterPro" id="IPR000682">
    <property type="entry name" value="PCMT"/>
</dbReference>
<dbReference type="AlphaFoldDB" id="A0A8J4TGI1"/>
<feature type="compositionally biased region" description="Basic and acidic residues" evidence="2">
    <location>
        <begin position="160"/>
        <end position="173"/>
    </location>
</feature>
<accession>A0A8J4TGI1</accession>
<dbReference type="GO" id="GO:0004719">
    <property type="term" value="F:protein-L-isoaspartate (D-aspartate) O-methyltransferase activity"/>
    <property type="evidence" value="ECO:0007669"/>
    <property type="project" value="InterPro"/>
</dbReference>
<dbReference type="Pfam" id="PF01135">
    <property type="entry name" value="PCMT"/>
    <property type="match status" value="1"/>
</dbReference>
<evidence type="ECO:0000256" key="1">
    <source>
        <dbReference type="ARBA" id="ARBA00005369"/>
    </source>
</evidence>
<dbReference type="Proteomes" id="UP000748531">
    <property type="component" value="Unassembled WGS sequence"/>
</dbReference>
<dbReference type="PANTHER" id="PTHR11579">
    <property type="entry name" value="PROTEIN-L-ISOASPARTATE O-METHYLTRANSFERASE"/>
    <property type="match status" value="1"/>
</dbReference>
<comment type="caution">
    <text evidence="3">The sequence shown here is derived from an EMBL/GenBank/DDBJ whole genome shotgun (WGS) entry which is preliminary data.</text>
</comment>
<dbReference type="PANTHER" id="PTHR11579:SF9">
    <property type="entry name" value="PROTEIN-L-ISOASPARTATE O-METHYLTRANSFERASE"/>
    <property type="match status" value="1"/>
</dbReference>
<dbReference type="GO" id="GO:0005737">
    <property type="term" value="C:cytoplasm"/>
    <property type="evidence" value="ECO:0007669"/>
    <property type="project" value="TreeGrafter"/>
</dbReference>
<feature type="region of interest" description="Disordered" evidence="2">
    <location>
        <begin position="391"/>
        <end position="486"/>
    </location>
</feature>
<dbReference type="Gene3D" id="3.40.50.150">
    <property type="entry name" value="Vaccinia Virus protein VP39"/>
    <property type="match status" value="2"/>
</dbReference>